<sequence>MSIITQLVTATAIATFSPTVLTDTVTCYIATTLPASAGQTVTINLPPVVPPPMPTTKYTPSPPTAATVTAKVKLVVCTPLALESTHGYTEHGSRDVNCATDNGKRANSALQ</sequence>
<feature type="signal peptide" evidence="2">
    <location>
        <begin position="1"/>
        <end position="22"/>
    </location>
</feature>
<dbReference type="AlphaFoldDB" id="A0AA38YB45"/>
<evidence type="ECO:0000256" key="2">
    <source>
        <dbReference type="SAM" id="SignalP"/>
    </source>
</evidence>
<evidence type="ECO:0000313" key="3">
    <source>
        <dbReference type="EMBL" id="KAJ9642271.1"/>
    </source>
</evidence>
<dbReference type="Proteomes" id="UP001172681">
    <property type="component" value="Unassembled WGS sequence"/>
</dbReference>
<keyword evidence="2" id="KW-0732">Signal</keyword>
<evidence type="ECO:0000313" key="4">
    <source>
        <dbReference type="Proteomes" id="UP001172681"/>
    </source>
</evidence>
<accession>A0AA38YB45</accession>
<name>A0AA38YB45_9EURO</name>
<keyword evidence="4" id="KW-1185">Reference proteome</keyword>
<feature type="region of interest" description="Disordered" evidence="1">
    <location>
        <begin position="88"/>
        <end position="111"/>
    </location>
</feature>
<comment type="caution">
    <text evidence="3">The sequence shown here is derived from an EMBL/GenBank/DDBJ whole genome shotgun (WGS) entry which is preliminary data.</text>
</comment>
<gene>
    <name evidence="3" type="ORF">H2204_002640</name>
</gene>
<organism evidence="3 4">
    <name type="scientific">Knufia peltigerae</name>
    <dbReference type="NCBI Taxonomy" id="1002370"/>
    <lineage>
        <taxon>Eukaryota</taxon>
        <taxon>Fungi</taxon>
        <taxon>Dikarya</taxon>
        <taxon>Ascomycota</taxon>
        <taxon>Pezizomycotina</taxon>
        <taxon>Eurotiomycetes</taxon>
        <taxon>Chaetothyriomycetidae</taxon>
        <taxon>Chaetothyriales</taxon>
        <taxon>Trichomeriaceae</taxon>
        <taxon>Knufia</taxon>
    </lineage>
</organism>
<dbReference type="EMBL" id="JAPDRN010000010">
    <property type="protein sequence ID" value="KAJ9642271.1"/>
    <property type="molecule type" value="Genomic_DNA"/>
</dbReference>
<feature type="chain" id="PRO_5041274397" evidence="2">
    <location>
        <begin position="23"/>
        <end position="111"/>
    </location>
</feature>
<evidence type="ECO:0000256" key="1">
    <source>
        <dbReference type="SAM" id="MobiDB-lite"/>
    </source>
</evidence>
<reference evidence="3" key="1">
    <citation type="submission" date="2022-10" db="EMBL/GenBank/DDBJ databases">
        <title>Culturing micro-colonial fungi from biological soil crusts in the Mojave desert and describing Neophaeococcomyces mojavensis, and introducing the new genera and species Taxawa tesnikishii.</title>
        <authorList>
            <person name="Kurbessoian T."/>
            <person name="Stajich J.E."/>
        </authorList>
    </citation>
    <scope>NUCLEOTIDE SEQUENCE</scope>
    <source>
        <strain evidence="3">TK_35</strain>
    </source>
</reference>
<protein>
    <submittedName>
        <fullName evidence="3">Uncharacterized protein</fullName>
    </submittedName>
</protein>
<proteinExistence type="predicted"/>